<evidence type="ECO:0000256" key="4">
    <source>
        <dbReference type="ARBA" id="ARBA00022692"/>
    </source>
</evidence>
<dbReference type="PANTHER" id="PTHR21137">
    <property type="entry name" value="ODORANT RECEPTOR"/>
    <property type="match status" value="1"/>
</dbReference>
<proteinExistence type="evidence at transcript level"/>
<dbReference type="AlphaFoldDB" id="A0A2I4PHG6"/>
<evidence type="ECO:0000256" key="3">
    <source>
        <dbReference type="ARBA" id="ARBA00022606"/>
    </source>
</evidence>
<keyword evidence="8 10" id="KW-0675">Receptor</keyword>
<evidence type="ECO:0000256" key="8">
    <source>
        <dbReference type="ARBA" id="ARBA00023170"/>
    </source>
</evidence>
<evidence type="ECO:0000256" key="2">
    <source>
        <dbReference type="ARBA" id="ARBA00022475"/>
    </source>
</evidence>
<keyword evidence="4 10" id="KW-0812">Transmembrane</keyword>
<keyword evidence="2" id="KW-1003">Cell membrane</keyword>
<feature type="transmembrane region" description="Helical" evidence="10">
    <location>
        <begin position="278"/>
        <end position="304"/>
    </location>
</feature>
<accession>A0A2I4PHG6</accession>
<comment type="similarity">
    <text evidence="10">Belongs to the insect chemoreceptor superfamily. Heteromeric odorant receptor channel (TC 1.A.69) family.</text>
</comment>
<comment type="subcellular location">
    <subcellularLocation>
        <location evidence="1 10">Cell membrane</location>
        <topology evidence="1 10">Multi-pass membrane protein</topology>
    </subcellularLocation>
</comment>
<dbReference type="GO" id="GO:0004984">
    <property type="term" value="F:olfactory receptor activity"/>
    <property type="evidence" value="ECO:0007669"/>
    <property type="project" value="InterPro"/>
</dbReference>
<dbReference type="GO" id="GO:0007165">
    <property type="term" value="P:signal transduction"/>
    <property type="evidence" value="ECO:0007669"/>
    <property type="project" value="UniProtKB-KW"/>
</dbReference>
<evidence type="ECO:0000256" key="6">
    <source>
        <dbReference type="ARBA" id="ARBA00022989"/>
    </source>
</evidence>
<keyword evidence="7 10" id="KW-0472">Membrane</keyword>
<dbReference type="EMBL" id="KU523666">
    <property type="protein sequence ID" value="APZ81488.1"/>
    <property type="molecule type" value="mRNA"/>
</dbReference>
<sequence length="418" mass="47401">MAETGRLKDEDLVEGLSVWYLKASGLWGIFNHYRETRGKSAVFTAWMVGSVIGFGPLFLTSAVGPFFTANDLEGMTLVILNPLSALQMAVKFTVLWFGLDTQMHLLDLMRNNYLTCVPASRQARAKDILKKAAKKANFMANMGIAANAITVSFWNIFPILRSDYVRLTLGITFFGEPKDHNNKILGFWYPVNHKETPWTQILYVYEFIICFWAGFIITLLEALIAQQVVLLAAYLEVIQYLMSELKKTQSAYLDNKTLLSFIIEHQRLMRVGDEMRQLYNFLITMTLSTGLIILIISIFNFFLGTGKGDIILTIKFVIYTMYTLVEVCVYCYAGVELETTSKEVGFAAYNCDWYVMGPDFRKTLQMMMIRTGSPVSLKAGKLYPVNLTTLTNILQVAYSTSTILFRITNKDNTGLDMV</sequence>
<keyword evidence="9 10" id="KW-0807">Transducer</keyword>
<keyword evidence="5 10" id="KW-0552">Olfaction</keyword>
<reference evidence="11" key="1">
    <citation type="submission" date="2016-01" db="EMBL/GenBank/DDBJ databases">
        <title>Candidate chemosensory genes identified in Adelphocoris lineolatus (Goeze) (Hemiptera: Miridae) by antennal transcriptome analysis.</title>
        <authorList>
            <person name="Xiao Y."/>
        </authorList>
    </citation>
    <scope>NUCLEOTIDE SEQUENCE</scope>
</reference>
<comment type="caution">
    <text evidence="10">Lacks conserved residue(s) required for the propagation of feature annotation.</text>
</comment>
<dbReference type="GO" id="GO:0005549">
    <property type="term" value="F:odorant binding"/>
    <property type="evidence" value="ECO:0007669"/>
    <property type="project" value="InterPro"/>
</dbReference>
<protein>
    <recommendedName>
        <fullName evidence="10">Odorant receptor</fullName>
    </recommendedName>
</protein>
<feature type="transmembrane region" description="Helical" evidence="10">
    <location>
        <begin position="310"/>
        <end position="333"/>
    </location>
</feature>
<feature type="transmembrane region" description="Helical" evidence="10">
    <location>
        <begin position="79"/>
        <end position="99"/>
    </location>
</feature>
<name>A0A2I4PHG6_ADELI</name>
<feature type="transmembrane region" description="Helical" evidence="10">
    <location>
        <begin position="42"/>
        <end position="67"/>
    </location>
</feature>
<evidence type="ECO:0000256" key="1">
    <source>
        <dbReference type="ARBA" id="ARBA00004651"/>
    </source>
</evidence>
<keyword evidence="3 10" id="KW-0716">Sensory transduction</keyword>
<feature type="transmembrane region" description="Helical" evidence="10">
    <location>
        <begin position="138"/>
        <end position="157"/>
    </location>
</feature>
<evidence type="ECO:0000256" key="10">
    <source>
        <dbReference type="RuleBase" id="RU351113"/>
    </source>
</evidence>
<organism evidence="11">
    <name type="scientific">Adelphocoris lineolatus</name>
    <name type="common">Alfalfa plant bug</name>
    <dbReference type="NCBI Taxonomy" id="236346"/>
    <lineage>
        <taxon>Eukaryota</taxon>
        <taxon>Metazoa</taxon>
        <taxon>Ecdysozoa</taxon>
        <taxon>Arthropoda</taxon>
        <taxon>Hexapoda</taxon>
        <taxon>Insecta</taxon>
        <taxon>Pterygota</taxon>
        <taxon>Neoptera</taxon>
        <taxon>Paraneoptera</taxon>
        <taxon>Hemiptera</taxon>
        <taxon>Heteroptera</taxon>
        <taxon>Panheteroptera</taxon>
        <taxon>Cimicomorpha</taxon>
        <taxon>Miridae</taxon>
        <taxon>Mirini</taxon>
        <taxon>Adelphocoris</taxon>
    </lineage>
</organism>
<feature type="transmembrane region" description="Helical" evidence="10">
    <location>
        <begin position="202"/>
        <end position="235"/>
    </location>
</feature>
<evidence type="ECO:0000313" key="11">
    <source>
        <dbReference type="EMBL" id="APZ81488.1"/>
    </source>
</evidence>
<dbReference type="InterPro" id="IPR004117">
    <property type="entry name" value="7tm6_olfct_rcpt"/>
</dbReference>
<evidence type="ECO:0000256" key="7">
    <source>
        <dbReference type="ARBA" id="ARBA00023136"/>
    </source>
</evidence>
<evidence type="ECO:0000256" key="5">
    <source>
        <dbReference type="ARBA" id="ARBA00022725"/>
    </source>
</evidence>
<dbReference type="PANTHER" id="PTHR21137:SF35">
    <property type="entry name" value="ODORANT RECEPTOR 19A-RELATED"/>
    <property type="match status" value="1"/>
</dbReference>
<evidence type="ECO:0000256" key="9">
    <source>
        <dbReference type="ARBA" id="ARBA00023224"/>
    </source>
</evidence>
<keyword evidence="6 10" id="KW-1133">Transmembrane helix</keyword>
<dbReference type="Pfam" id="PF02949">
    <property type="entry name" value="7tm_6"/>
    <property type="match status" value="1"/>
</dbReference>
<dbReference type="GO" id="GO:0005886">
    <property type="term" value="C:plasma membrane"/>
    <property type="evidence" value="ECO:0007669"/>
    <property type="project" value="UniProtKB-SubCell"/>
</dbReference>